<organism evidence="1 2">
    <name type="scientific">candidate division CPR3 bacterium GW2011_GWF2_35_18</name>
    <dbReference type="NCBI Taxonomy" id="1618350"/>
    <lineage>
        <taxon>Bacteria</taxon>
        <taxon>Bacteria division CPR3</taxon>
    </lineage>
</organism>
<dbReference type="InterPro" id="IPR051319">
    <property type="entry name" value="Oligoribo/pAp-PDE_c-di-AMP_PDE"/>
</dbReference>
<dbReference type="Proteomes" id="UP000034581">
    <property type="component" value="Unassembled WGS sequence"/>
</dbReference>
<comment type="caution">
    <text evidence="1">The sequence shown here is derived from an EMBL/GenBank/DDBJ whole genome shotgun (WGS) entry which is preliminary data.</text>
</comment>
<dbReference type="Gene3D" id="3.90.1640.10">
    <property type="entry name" value="inorganic pyrophosphatase (n-terminal core)"/>
    <property type="match status" value="1"/>
</dbReference>
<accession>A0A0G0E249</accession>
<dbReference type="AlphaFoldDB" id="A0A0G0E249"/>
<name>A0A0G0E249_UNCC3</name>
<dbReference type="STRING" id="1618350.UR67_C0008G0021"/>
<sequence length="301" mass="33714">MENTTNIEQIKELLQNAIEVMIALPLGSNKENILSALALQAVLESKNKKVSIYCDSKEVENLSFLEKAQLINKQIAPENLVVSLGYTKDQIEKVGYESKDNQFNLIITPKRGRIDSSQITFMTQGINTDLVIVLGAKKLEDLGDSYLDHKEEFASDKIFNVDNHDGNEFYGAVNFVDISKTTLAEVLMPIFDVLEVDWKNQIADLLLMGIYLGTQSFQSQNINAQTFMAVSSLIGKGANLQYVVTSLYDKKNKNEEFKSDVAKDSLDNVLQAQTPPTPFMKGQEDQIQIEEPPVFQNTGEF</sequence>
<evidence type="ECO:0000313" key="2">
    <source>
        <dbReference type="Proteomes" id="UP000034581"/>
    </source>
</evidence>
<dbReference type="EMBL" id="LBQB01000008">
    <property type="protein sequence ID" value="KKP69265.1"/>
    <property type="molecule type" value="Genomic_DNA"/>
</dbReference>
<dbReference type="SUPFAM" id="SSF64182">
    <property type="entry name" value="DHH phosphoesterases"/>
    <property type="match status" value="1"/>
</dbReference>
<gene>
    <name evidence="1" type="ORF">UR67_C0008G0021</name>
</gene>
<reference evidence="1 2" key="1">
    <citation type="journal article" date="2015" name="Nature">
        <title>rRNA introns, odd ribosomes, and small enigmatic genomes across a large radiation of phyla.</title>
        <authorList>
            <person name="Brown C.T."/>
            <person name="Hug L.A."/>
            <person name="Thomas B.C."/>
            <person name="Sharon I."/>
            <person name="Castelle C.J."/>
            <person name="Singh A."/>
            <person name="Wilkins M.J."/>
            <person name="Williams K.H."/>
            <person name="Banfield J.F."/>
        </authorList>
    </citation>
    <scope>NUCLEOTIDE SEQUENCE [LARGE SCALE GENOMIC DNA]</scope>
</reference>
<proteinExistence type="predicted"/>
<dbReference type="PANTHER" id="PTHR47618">
    <property type="entry name" value="BIFUNCTIONAL OLIGORIBONUCLEASE AND PAP PHOSPHATASE NRNA"/>
    <property type="match status" value="1"/>
</dbReference>
<dbReference type="InterPro" id="IPR038763">
    <property type="entry name" value="DHH_sf"/>
</dbReference>
<protein>
    <submittedName>
        <fullName evidence="1">Phosphoesterase RecJ domain protein</fullName>
    </submittedName>
</protein>
<evidence type="ECO:0000313" key="1">
    <source>
        <dbReference type="EMBL" id="KKP69265.1"/>
    </source>
</evidence>
<dbReference type="PANTHER" id="PTHR47618:SF1">
    <property type="entry name" value="BIFUNCTIONAL OLIGORIBONUCLEASE AND PAP PHOSPHATASE NRNA"/>
    <property type="match status" value="1"/>
</dbReference>